<organism evidence="1 2">
    <name type="scientific">Candidatus Blautia faecigallinarum</name>
    <dbReference type="NCBI Taxonomy" id="2838488"/>
    <lineage>
        <taxon>Bacteria</taxon>
        <taxon>Bacillati</taxon>
        <taxon>Bacillota</taxon>
        <taxon>Clostridia</taxon>
        <taxon>Lachnospirales</taxon>
        <taxon>Lachnospiraceae</taxon>
        <taxon>Blautia</taxon>
    </lineage>
</organism>
<reference evidence="1" key="2">
    <citation type="submission" date="2021-04" db="EMBL/GenBank/DDBJ databases">
        <authorList>
            <person name="Gilroy R."/>
        </authorList>
    </citation>
    <scope>NUCLEOTIDE SEQUENCE</scope>
    <source>
        <strain evidence="1">14324</strain>
    </source>
</reference>
<dbReference type="InterPro" id="IPR006034">
    <property type="entry name" value="Asparaginase/glutaminase-like"/>
</dbReference>
<comment type="caution">
    <text evidence="1">The sequence shown here is derived from an EMBL/GenBank/DDBJ whole genome shotgun (WGS) entry which is preliminary data.</text>
</comment>
<evidence type="ECO:0000313" key="1">
    <source>
        <dbReference type="EMBL" id="HIZ23406.1"/>
    </source>
</evidence>
<dbReference type="GO" id="GO:0050485">
    <property type="term" value="F:oxidoreductase activity, acting on X-H and Y-H to form an X-Y bond, with a disulfide as acceptor"/>
    <property type="evidence" value="ECO:0007669"/>
    <property type="project" value="InterPro"/>
</dbReference>
<evidence type="ECO:0000313" key="2">
    <source>
        <dbReference type="Proteomes" id="UP000824041"/>
    </source>
</evidence>
<reference evidence="1" key="1">
    <citation type="journal article" date="2021" name="PeerJ">
        <title>Extensive microbial diversity within the chicken gut microbiome revealed by metagenomics and culture.</title>
        <authorList>
            <person name="Gilroy R."/>
            <person name="Ravi A."/>
            <person name="Getino M."/>
            <person name="Pursley I."/>
            <person name="Horton D.L."/>
            <person name="Alikhan N.F."/>
            <person name="Baker D."/>
            <person name="Gharbi K."/>
            <person name="Hall N."/>
            <person name="Watson M."/>
            <person name="Adriaenssens E.M."/>
            <person name="Foster-Nyarko E."/>
            <person name="Jarju S."/>
            <person name="Secka A."/>
            <person name="Antonio M."/>
            <person name="Oren A."/>
            <person name="Chaudhuri R.R."/>
            <person name="La Ragione R."/>
            <person name="Hildebrand F."/>
            <person name="Pallen M.J."/>
        </authorList>
    </citation>
    <scope>NUCLEOTIDE SEQUENCE</scope>
    <source>
        <strain evidence="1">14324</strain>
    </source>
</reference>
<dbReference type="Pfam" id="PF09338">
    <property type="entry name" value="Gly_reductase"/>
    <property type="match status" value="1"/>
</dbReference>
<dbReference type="AlphaFoldDB" id="A0A9D2DU43"/>
<name>A0A9D2DU43_9FIRM</name>
<sequence>MGIGTSMKETTLHYYRDPLVEVLSEDADVNLRGIVIVGSPDKNEDKYLSAERVGVSLECMRVDGAVFSCNGIGNNHVDYAHAIEETEKRGIPTAVLSQCPAKDFVVQNKYLDGVVCYYKSRDRMEQDGDETKVLAENTVTEIDAKKALALLKLKMRKWEEKEKGI</sequence>
<proteinExistence type="predicted"/>
<dbReference type="Proteomes" id="UP000824041">
    <property type="component" value="Unassembled WGS sequence"/>
</dbReference>
<gene>
    <name evidence="1" type="ORF">IAA21_11540</name>
</gene>
<protein>
    <submittedName>
        <fullName evidence="1">Glycine/sarcosine/betaine reductase component B subunit</fullName>
    </submittedName>
</protein>
<dbReference type="EMBL" id="DXBU01000154">
    <property type="protein sequence ID" value="HIZ23406.1"/>
    <property type="molecule type" value="Genomic_DNA"/>
</dbReference>
<accession>A0A9D2DU43</accession>
<dbReference type="PIRSF" id="PIRSF001220">
    <property type="entry name" value="L-ASNase_gatD"/>
    <property type="match status" value="1"/>
</dbReference>
<dbReference type="PIRSF" id="PIRSF500176">
    <property type="entry name" value="L_ASNase"/>
    <property type="match status" value="1"/>
</dbReference>
<dbReference type="InterPro" id="IPR015417">
    <property type="entry name" value="Gly_reductase_pB_sua/b"/>
</dbReference>